<keyword evidence="2" id="KW-1185">Reference proteome</keyword>
<dbReference type="Proteomes" id="UP001266099">
    <property type="component" value="Unassembled WGS sequence"/>
</dbReference>
<name>A0ABU1SZJ1_9ACTO</name>
<evidence type="ECO:0000313" key="2">
    <source>
        <dbReference type="Proteomes" id="UP001266099"/>
    </source>
</evidence>
<comment type="caution">
    <text evidence="1">The sequence shown here is derived from an EMBL/GenBank/DDBJ whole genome shotgun (WGS) entry which is preliminary data.</text>
</comment>
<sequence>MLRGNVGGKIPVALLGLLCDTGFDGGDGEFASGCTAGMGEDIRDVGAHCRFSETSLLGNVFVREGFQQQVERGAQVLWQSVYCDNKVCVLFSVLLVLCVGVSENFGGYGCHHSLAGMGFPD</sequence>
<protein>
    <submittedName>
        <fullName evidence="1">Uncharacterized protein</fullName>
    </submittedName>
</protein>
<reference evidence="1 2" key="1">
    <citation type="submission" date="2023-07" db="EMBL/GenBank/DDBJ databases">
        <title>Sequencing the genomes of 1000 actinobacteria strains.</title>
        <authorList>
            <person name="Klenk H.-P."/>
        </authorList>
    </citation>
    <scope>NUCLEOTIDE SEQUENCE [LARGE SCALE GENOMIC DNA]</scope>
    <source>
        <strain evidence="1 2">DSM 15539</strain>
    </source>
</reference>
<proteinExistence type="predicted"/>
<evidence type="ECO:0000313" key="1">
    <source>
        <dbReference type="EMBL" id="MDR6938544.1"/>
    </source>
</evidence>
<dbReference type="EMBL" id="JAVDUJ010000001">
    <property type="protein sequence ID" value="MDR6938544.1"/>
    <property type="molecule type" value="Genomic_DNA"/>
</dbReference>
<gene>
    <name evidence="1" type="ORF">J2S36_000087</name>
</gene>
<accession>A0ABU1SZJ1</accession>
<organism evidence="1 2">
    <name type="scientific">Arcanobacterium hippocoleae</name>
    <dbReference type="NCBI Taxonomy" id="149017"/>
    <lineage>
        <taxon>Bacteria</taxon>
        <taxon>Bacillati</taxon>
        <taxon>Actinomycetota</taxon>
        <taxon>Actinomycetes</taxon>
        <taxon>Actinomycetales</taxon>
        <taxon>Actinomycetaceae</taxon>
        <taxon>Arcanobacterium</taxon>
    </lineage>
</organism>